<name>A0A8S9MPC3_BRACR</name>
<evidence type="ECO:0000313" key="2">
    <source>
        <dbReference type="EMBL" id="KAF3485211.1"/>
    </source>
</evidence>
<evidence type="ECO:0000256" key="1">
    <source>
        <dbReference type="SAM" id="MobiDB-lite"/>
    </source>
</evidence>
<accession>A0A8S9MPC3</accession>
<dbReference type="AlphaFoldDB" id="A0A8S9MPC3"/>
<feature type="region of interest" description="Disordered" evidence="1">
    <location>
        <begin position="1"/>
        <end position="30"/>
    </location>
</feature>
<organism evidence="2 3">
    <name type="scientific">Brassica cretica</name>
    <name type="common">Mustard</name>
    <dbReference type="NCBI Taxonomy" id="69181"/>
    <lineage>
        <taxon>Eukaryota</taxon>
        <taxon>Viridiplantae</taxon>
        <taxon>Streptophyta</taxon>
        <taxon>Embryophyta</taxon>
        <taxon>Tracheophyta</taxon>
        <taxon>Spermatophyta</taxon>
        <taxon>Magnoliopsida</taxon>
        <taxon>eudicotyledons</taxon>
        <taxon>Gunneridae</taxon>
        <taxon>Pentapetalae</taxon>
        <taxon>rosids</taxon>
        <taxon>malvids</taxon>
        <taxon>Brassicales</taxon>
        <taxon>Brassicaceae</taxon>
        <taxon>Brassiceae</taxon>
        <taxon>Brassica</taxon>
    </lineage>
</organism>
<dbReference type="Proteomes" id="UP000712600">
    <property type="component" value="Unassembled WGS sequence"/>
</dbReference>
<comment type="caution">
    <text evidence="2">The sequence shown here is derived from an EMBL/GenBank/DDBJ whole genome shotgun (WGS) entry which is preliminary data.</text>
</comment>
<gene>
    <name evidence="2" type="ORF">F2Q69_00054574</name>
</gene>
<proteinExistence type="predicted"/>
<dbReference type="EMBL" id="QGKX02002183">
    <property type="protein sequence ID" value="KAF3485211.1"/>
    <property type="molecule type" value="Genomic_DNA"/>
</dbReference>
<evidence type="ECO:0000313" key="3">
    <source>
        <dbReference type="Proteomes" id="UP000712600"/>
    </source>
</evidence>
<feature type="region of interest" description="Disordered" evidence="1">
    <location>
        <begin position="61"/>
        <end position="106"/>
    </location>
</feature>
<sequence length="106" mass="12286">MVDASRLLGHQTYQHMNKREEKKKVTQVMSKRDGEEMKLVRDGVKRQRRRLLSRLMLTALGGTTTKRSERKVKGESGSGTGTRLVEDENRASTTETMAEEDYRRWT</sequence>
<feature type="compositionally biased region" description="Basic and acidic residues" evidence="1">
    <location>
        <begin position="17"/>
        <end position="30"/>
    </location>
</feature>
<reference evidence="2" key="1">
    <citation type="submission" date="2019-12" db="EMBL/GenBank/DDBJ databases">
        <title>Genome sequencing and annotation of Brassica cretica.</title>
        <authorList>
            <person name="Studholme D.J."/>
            <person name="Sarris P."/>
        </authorList>
    </citation>
    <scope>NUCLEOTIDE SEQUENCE</scope>
    <source>
        <strain evidence="2">PFS-109/04</strain>
        <tissue evidence="2">Leaf</tissue>
    </source>
</reference>
<protein>
    <submittedName>
        <fullName evidence="2">Uncharacterized protein</fullName>
    </submittedName>
</protein>